<organism evidence="1 2">
    <name type="scientific">Persea americana</name>
    <name type="common">Avocado</name>
    <dbReference type="NCBI Taxonomy" id="3435"/>
    <lineage>
        <taxon>Eukaryota</taxon>
        <taxon>Viridiplantae</taxon>
        <taxon>Streptophyta</taxon>
        <taxon>Embryophyta</taxon>
        <taxon>Tracheophyta</taxon>
        <taxon>Spermatophyta</taxon>
        <taxon>Magnoliopsida</taxon>
        <taxon>Magnoliidae</taxon>
        <taxon>Laurales</taxon>
        <taxon>Lauraceae</taxon>
        <taxon>Persea</taxon>
    </lineage>
</organism>
<accession>A0ACC2M0S0</accession>
<dbReference type="Proteomes" id="UP001234297">
    <property type="component" value="Chromosome 5"/>
</dbReference>
<evidence type="ECO:0000313" key="2">
    <source>
        <dbReference type="Proteomes" id="UP001234297"/>
    </source>
</evidence>
<evidence type="ECO:0000313" key="1">
    <source>
        <dbReference type="EMBL" id="KAJ8638807.1"/>
    </source>
</evidence>
<proteinExistence type="predicted"/>
<protein>
    <submittedName>
        <fullName evidence="1">Uncharacterized protein</fullName>
    </submittedName>
</protein>
<dbReference type="EMBL" id="CM056813">
    <property type="protein sequence ID" value="KAJ8638807.1"/>
    <property type="molecule type" value="Genomic_DNA"/>
</dbReference>
<keyword evidence="2" id="KW-1185">Reference proteome</keyword>
<gene>
    <name evidence="1" type="ORF">MRB53_015501</name>
</gene>
<name>A0ACC2M0S0_PERAE</name>
<reference evidence="1 2" key="1">
    <citation type="journal article" date="2022" name="Hortic Res">
        <title>A haplotype resolved chromosomal level avocado genome allows analysis of novel avocado genes.</title>
        <authorList>
            <person name="Nath O."/>
            <person name="Fletcher S.J."/>
            <person name="Hayward A."/>
            <person name="Shaw L.M."/>
            <person name="Masouleh A.K."/>
            <person name="Furtado A."/>
            <person name="Henry R.J."/>
            <person name="Mitter N."/>
        </authorList>
    </citation>
    <scope>NUCLEOTIDE SEQUENCE [LARGE SCALE GENOMIC DNA]</scope>
    <source>
        <strain evidence="2">cv. Hass</strain>
    </source>
</reference>
<sequence length="102" mass="11497">MESKVKWSTFTSPPKDYPTINLREDVDVTFSSFMNAMMDVVAQSLSHESNEVAVNRVTVEAQPMPEKLDDAGVNTTFELTRISACPCHKIRLMERVSQKCLS</sequence>
<comment type="caution">
    <text evidence="1">The sequence shown here is derived from an EMBL/GenBank/DDBJ whole genome shotgun (WGS) entry which is preliminary data.</text>
</comment>